<evidence type="ECO:0000259" key="7">
    <source>
        <dbReference type="Pfam" id="PF00441"/>
    </source>
</evidence>
<name>A0ABU4SZT4_9PSEU</name>
<dbReference type="EMBL" id="JAXAVW010000010">
    <property type="protein sequence ID" value="MDX8031432.1"/>
    <property type="molecule type" value="Genomic_DNA"/>
</dbReference>
<reference evidence="9 10" key="1">
    <citation type="submission" date="2023-11" db="EMBL/GenBank/DDBJ databases">
        <title>Lentzea sokolovensis, sp. nov., Lentzea kristufkii, sp. nov., and Lentzea miocenensis, sp. nov., rare actinobacteria from Sokolov Coal Basin, Miocene lacustrine sediment, Czech Republic.</title>
        <authorList>
            <person name="Lara A."/>
            <person name="Kotroba L."/>
            <person name="Nouioui I."/>
            <person name="Neumann-Schaal M."/>
            <person name="Mast Y."/>
            <person name="Chronakova A."/>
        </authorList>
    </citation>
    <scope>NUCLEOTIDE SEQUENCE [LARGE SCALE GENOMIC DNA]</scope>
    <source>
        <strain evidence="9 10">BCCO 10_0856</strain>
    </source>
</reference>
<evidence type="ECO:0000259" key="8">
    <source>
        <dbReference type="Pfam" id="PF02770"/>
    </source>
</evidence>
<keyword evidence="4 6" id="KW-0274">FAD</keyword>
<dbReference type="InterPro" id="IPR006091">
    <property type="entry name" value="Acyl-CoA_Oxase/DH_mid-dom"/>
</dbReference>
<evidence type="ECO:0000256" key="1">
    <source>
        <dbReference type="ARBA" id="ARBA00001974"/>
    </source>
</evidence>
<sequence>MNSAMPGRLATASEAITTWLQPLRPVLDPCDRIDWRRLAGVADALDRVLTHSPVGAALLAGAERSSRLRAIRRDLARHVDTTRDPDLFQLLTQFMCGYCDIDLRDTFGLGHGRLIGRHGSAQAQQRWIPRLLAGELAGIAVTEPHGGSRPAETHTCAVAGSDGTWRVTGRKTWIGRLTEAAVFVLFFRAPDGGLAAAAVDATEPGLRRQPIPPTGLAGWAWGVLDLDEVKIRQEDVLHGDGMLLLREHFAGYRPLVTATALGGAAAVFDAVTARLSARKAAGDLHRVRDSALITLGRTHVQLATGLLGAVTASHLAEGGHPAAELWGAATKAHGIDTANSATAELALLLGASGFRADCQTAKIRRDLSGLLYADGIHDSLYRTAGKQHATTKDTARDITAVPTPRGRSASVAMTA</sequence>
<comment type="similarity">
    <text evidence="2 6">Belongs to the acyl-CoA dehydrogenase family.</text>
</comment>
<feature type="domain" description="Acyl-CoA dehydrogenase/oxidase C-terminal" evidence="7">
    <location>
        <begin position="239"/>
        <end position="377"/>
    </location>
</feature>
<evidence type="ECO:0000256" key="3">
    <source>
        <dbReference type="ARBA" id="ARBA00022630"/>
    </source>
</evidence>
<dbReference type="SUPFAM" id="SSF47203">
    <property type="entry name" value="Acyl-CoA dehydrogenase C-terminal domain-like"/>
    <property type="match status" value="1"/>
</dbReference>
<dbReference type="Gene3D" id="1.20.140.10">
    <property type="entry name" value="Butyryl-CoA Dehydrogenase, subunit A, domain 3"/>
    <property type="match status" value="1"/>
</dbReference>
<dbReference type="Proteomes" id="UP001285521">
    <property type="component" value="Unassembled WGS sequence"/>
</dbReference>
<dbReference type="Pfam" id="PF00441">
    <property type="entry name" value="Acyl-CoA_dh_1"/>
    <property type="match status" value="1"/>
</dbReference>
<dbReference type="Pfam" id="PF02770">
    <property type="entry name" value="Acyl-CoA_dh_M"/>
    <property type="match status" value="1"/>
</dbReference>
<dbReference type="PANTHER" id="PTHR48083">
    <property type="entry name" value="MEDIUM-CHAIN SPECIFIC ACYL-COA DEHYDROGENASE, MITOCHONDRIAL-RELATED"/>
    <property type="match status" value="1"/>
</dbReference>
<dbReference type="InterPro" id="IPR037069">
    <property type="entry name" value="AcylCoA_DH/ox_N_sf"/>
</dbReference>
<dbReference type="SUPFAM" id="SSF56645">
    <property type="entry name" value="Acyl-CoA dehydrogenase NM domain-like"/>
    <property type="match status" value="1"/>
</dbReference>
<dbReference type="InterPro" id="IPR009075">
    <property type="entry name" value="AcylCo_DH/oxidase_C"/>
</dbReference>
<dbReference type="Gene3D" id="1.10.540.10">
    <property type="entry name" value="Acyl-CoA dehydrogenase/oxidase, N-terminal domain"/>
    <property type="match status" value="1"/>
</dbReference>
<dbReference type="InterPro" id="IPR036250">
    <property type="entry name" value="AcylCo_DH-like_C"/>
</dbReference>
<keyword evidence="3 6" id="KW-0285">Flavoprotein</keyword>
<dbReference type="RefSeq" id="WP_319966492.1">
    <property type="nucleotide sequence ID" value="NZ_JAXAVW010000010.1"/>
</dbReference>
<evidence type="ECO:0000256" key="2">
    <source>
        <dbReference type="ARBA" id="ARBA00009347"/>
    </source>
</evidence>
<dbReference type="InterPro" id="IPR009100">
    <property type="entry name" value="AcylCoA_DH/oxidase_NM_dom_sf"/>
</dbReference>
<evidence type="ECO:0000313" key="9">
    <source>
        <dbReference type="EMBL" id="MDX8031432.1"/>
    </source>
</evidence>
<evidence type="ECO:0000256" key="4">
    <source>
        <dbReference type="ARBA" id="ARBA00022827"/>
    </source>
</evidence>
<evidence type="ECO:0000313" key="10">
    <source>
        <dbReference type="Proteomes" id="UP001285521"/>
    </source>
</evidence>
<protein>
    <submittedName>
        <fullName evidence="9">Acyl-CoA dehydrogenase family protein</fullName>
    </submittedName>
</protein>
<evidence type="ECO:0000256" key="6">
    <source>
        <dbReference type="RuleBase" id="RU362125"/>
    </source>
</evidence>
<accession>A0ABU4SZT4</accession>
<keyword evidence="10" id="KW-1185">Reference proteome</keyword>
<proteinExistence type="inferred from homology"/>
<feature type="domain" description="Acyl-CoA oxidase/dehydrogenase middle" evidence="8">
    <location>
        <begin position="139"/>
        <end position="229"/>
    </location>
</feature>
<reference evidence="9 10" key="2">
    <citation type="submission" date="2023-11" db="EMBL/GenBank/DDBJ databases">
        <authorList>
            <person name="Lara A.C."/>
            <person name="Chronakova A."/>
        </authorList>
    </citation>
    <scope>NUCLEOTIDE SEQUENCE [LARGE SCALE GENOMIC DNA]</scope>
    <source>
        <strain evidence="9 10">BCCO 10_0856</strain>
    </source>
</reference>
<comment type="cofactor">
    <cofactor evidence="1 6">
        <name>FAD</name>
        <dbReference type="ChEBI" id="CHEBI:57692"/>
    </cofactor>
</comment>
<dbReference type="Gene3D" id="2.40.110.10">
    <property type="entry name" value="Butyryl-CoA Dehydrogenase, subunit A, domain 2"/>
    <property type="match status" value="1"/>
</dbReference>
<dbReference type="InterPro" id="IPR050741">
    <property type="entry name" value="Acyl-CoA_dehydrogenase"/>
</dbReference>
<comment type="caution">
    <text evidence="9">The sequence shown here is derived from an EMBL/GenBank/DDBJ whole genome shotgun (WGS) entry which is preliminary data.</text>
</comment>
<gene>
    <name evidence="9" type="ORF">SK803_14500</name>
</gene>
<keyword evidence="5 6" id="KW-0560">Oxidoreductase</keyword>
<dbReference type="InterPro" id="IPR046373">
    <property type="entry name" value="Acyl-CoA_Oxase/DH_mid-dom_sf"/>
</dbReference>
<evidence type="ECO:0000256" key="5">
    <source>
        <dbReference type="ARBA" id="ARBA00023002"/>
    </source>
</evidence>
<dbReference type="PANTHER" id="PTHR48083:SF33">
    <property type="entry name" value="ACYL-COENZYME A DEHYDROGENASE"/>
    <property type="match status" value="1"/>
</dbReference>
<organism evidence="9 10">
    <name type="scientific">Lentzea miocenica</name>
    <dbReference type="NCBI Taxonomy" id="3095431"/>
    <lineage>
        <taxon>Bacteria</taxon>
        <taxon>Bacillati</taxon>
        <taxon>Actinomycetota</taxon>
        <taxon>Actinomycetes</taxon>
        <taxon>Pseudonocardiales</taxon>
        <taxon>Pseudonocardiaceae</taxon>
        <taxon>Lentzea</taxon>
    </lineage>
</organism>